<organism evidence="3 4">
    <name type="scientific">Lentithecium fluviatile CBS 122367</name>
    <dbReference type="NCBI Taxonomy" id="1168545"/>
    <lineage>
        <taxon>Eukaryota</taxon>
        <taxon>Fungi</taxon>
        <taxon>Dikarya</taxon>
        <taxon>Ascomycota</taxon>
        <taxon>Pezizomycotina</taxon>
        <taxon>Dothideomycetes</taxon>
        <taxon>Pleosporomycetidae</taxon>
        <taxon>Pleosporales</taxon>
        <taxon>Massarineae</taxon>
        <taxon>Lentitheciaceae</taxon>
        <taxon>Lentithecium</taxon>
    </lineage>
</organism>
<feature type="compositionally biased region" description="Polar residues" evidence="2">
    <location>
        <begin position="479"/>
        <end position="489"/>
    </location>
</feature>
<feature type="compositionally biased region" description="Low complexity" evidence="2">
    <location>
        <begin position="34"/>
        <end position="54"/>
    </location>
</feature>
<accession>A0A6G1IW96</accession>
<keyword evidence="4" id="KW-1185">Reference proteome</keyword>
<dbReference type="AlphaFoldDB" id="A0A6G1IW96"/>
<evidence type="ECO:0000313" key="4">
    <source>
        <dbReference type="Proteomes" id="UP000799291"/>
    </source>
</evidence>
<reference evidence="3" key="1">
    <citation type="journal article" date="2020" name="Stud. Mycol.">
        <title>101 Dothideomycetes genomes: a test case for predicting lifestyles and emergence of pathogens.</title>
        <authorList>
            <person name="Haridas S."/>
            <person name="Albert R."/>
            <person name="Binder M."/>
            <person name="Bloem J."/>
            <person name="Labutti K."/>
            <person name="Salamov A."/>
            <person name="Andreopoulos B."/>
            <person name="Baker S."/>
            <person name="Barry K."/>
            <person name="Bills G."/>
            <person name="Bluhm B."/>
            <person name="Cannon C."/>
            <person name="Castanera R."/>
            <person name="Culley D."/>
            <person name="Daum C."/>
            <person name="Ezra D."/>
            <person name="Gonzalez J."/>
            <person name="Henrissat B."/>
            <person name="Kuo A."/>
            <person name="Liang C."/>
            <person name="Lipzen A."/>
            <person name="Lutzoni F."/>
            <person name="Magnuson J."/>
            <person name="Mondo S."/>
            <person name="Nolan M."/>
            <person name="Ohm R."/>
            <person name="Pangilinan J."/>
            <person name="Park H.-J."/>
            <person name="Ramirez L."/>
            <person name="Alfaro M."/>
            <person name="Sun H."/>
            <person name="Tritt A."/>
            <person name="Yoshinaga Y."/>
            <person name="Zwiers L.-H."/>
            <person name="Turgeon B."/>
            <person name="Goodwin S."/>
            <person name="Spatafora J."/>
            <person name="Crous P."/>
            <person name="Grigoriev I."/>
        </authorList>
    </citation>
    <scope>NUCLEOTIDE SEQUENCE</scope>
    <source>
        <strain evidence="3">CBS 122367</strain>
    </source>
</reference>
<evidence type="ECO:0000256" key="2">
    <source>
        <dbReference type="SAM" id="MobiDB-lite"/>
    </source>
</evidence>
<feature type="region of interest" description="Disordered" evidence="2">
    <location>
        <begin position="215"/>
        <end position="268"/>
    </location>
</feature>
<feature type="region of interest" description="Disordered" evidence="2">
    <location>
        <begin position="460"/>
        <end position="489"/>
    </location>
</feature>
<name>A0A6G1IW96_9PLEO</name>
<feature type="region of interest" description="Disordered" evidence="2">
    <location>
        <begin position="415"/>
        <end position="438"/>
    </location>
</feature>
<protein>
    <submittedName>
        <fullName evidence="3">Uncharacterized protein</fullName>
    </submittedName>
</protein>
<dbReference type="Proteomes" id="UP000799291">
    <property type="component" value="Unassembled WGS sequence"/>
</dbReference>
<dbReference type="EMBL" id="MU005587">
    <property type="protein sequence ID" value="KAF2682388.1"/>
    <property type="molecule type" value="Genomic_DNA"/>
</dbReference>
<sequence length="588" mass="65112">MFARANSFLHPHLRRSNTPSCSHHRSKYPHKMGDSVTSPPASDSSGSLKSSRSSKTARRSSESCIVSLIRSISSKMLAKTADGSIDSSTDKTPMHPFRSSTELAIVLEGKIEDLRETGAGLHLSEDSTKVPVKEISPLAGSAANADFKEEEWLEVKAHNRHIIATVSDYGEISDTDEFRGVCTEPQASLIEHVDEKTSGVGKSGYSGIPWTGLGDDDIAGRKRPELRDPIIKTATDGPKSRSHRPRPEPRPNFHLNAEAPAPKALRPKIPFGKKLSTFFWGSINPDDDYYIPFPPSQTPSSRKTPTQRGQCGSGSTERSTKTKSCTRPYRGGIQAHPKSMRTVYIPKYTAEGHLLSTSGKRPRRKGRGPSAMTSSAKKKTKPWQKRSMSPSADHRNFGPGTSSLARDVGVIWSGVPRPSSPVLEPHRSPLQTPSRRRLNPKLHLAHSEAVDDNWIKAYPPNHVHPLDQPSSKTTHRSSQKLTAPSWSNSECGGNVAPRVIFSNTLPLINQAIEEEKTLEEAEQAYQERHRATKRALRRKAKEMKMQEAKQQDTAMLLESMIRSNYKGEYLLEKVSFGLYKSGVRKPMQ</sequence>
<feature type="compositionally biased region" description="Polar residues" evidence="2">
    <location>
        <begin position="298"/>
        <end position="325"/>
    </location>
</feature>
<feature type="region of interest" description="Disordered" evidence="2">
    <location>
        <begin position="290"/>
        <end position="340"/>
    </location>
</feature>
<evidence type="ECO:0000313" key="3">
    <source>
        <dbReference type="EMBL" id="KAF2682388.1"/>
    </source>
</evidence>
<feature type="region of interest" description="Disordered" evidence="2">
    <location>
        <begin position="353"/>
        <end position="403"/>
    </location>
</feature>
<feature type="region of interest" description="Disordered" evidence="2">
    <location>
        <begin position="1"/>
        <end position="59"/>
    </location>
</feature>
<keyword evidence="1" id="KW-0175">Coiled coil</keyword>
<gene>
    <name evidence="3" type="ORF">K458DRAFT_57922</name>
</gene>
<evidence type="ECO:0000256" key="1">
    <source>
        <dbReference type="SAM" id="Coils"/>
    </source>
</evidence>
<feature type="compositionally biased region" description="Basic and acidic residues" evidence="2">
    <location>
        <begin position="218"/>
        <end position="230"/>
    </location>
</feature>
<feature type="coiled-coil region" evidence="1">
    <location>
        <begin position="508"/>
        <end position="553"/>
    </location>
</feature>
<proteinExistence type="predicted"/>